<dbReference type="OMA" id="DTKYCEL"/>
<evidence type="ECO:0000313" key="2">
    <source>
        <dbReference type="EMBL" id="EEH34997.2"/>
    </source>
</evidence>
<gene>
    <name evidence="2" type="ORF">PAAG_06044</name>
</gene>
<keyword evidence="3" id="KW-1185">Reference proteome</keyword>
<evidence type="ECO:0000313" key="3">
    <source>
        <dbReference type="Proteomes" id="UP000002059"/>
    </source>
</evidence>
<dbReference type="Pfam" id="PF00583">
    <property type="entry name" value="Acetyltransf_1"/>
    <property type="match status" value="1"/>
</dbReference>
<dbReference type="PANTHER" id="PTHR43305:SF1">
    <property type="entry name" value="FAMILY N-ACETYLTRANSFERASE, PUTATIVE (AFU_ORTHOLOGUE AFUA_2G01380)-RELATED"/>
    <property type="match status" value="1"/>
</dbReference>
<sequence>MFTIRPQDFESEMARYARQLCATRLIALQTEPLLKAHNQKPPQSQAQAQPLGCIALHPLCLNGQLDALPASPSQPKLDSSGNDGDAGASGSYAKPKYCELKRLYVTPSAQGWGVGKALVKVILDIAREIGYEEVMLDTLPDMREAINMFSGMGFGVVEKYYEKAIEGTVFLRLKL</sequence>
<dbReference type="EMBL" id="KN294007">
    <property type="protein sequence ID" value="EEH34997.2"/>
    <property type="molecule type" value="Genomic_DNA"/>
</dbReference>
<dbReference type="InterPro" id="IPR000182">
    <property type="entry name" value="GNAT_dom"/>
</dbReference>
<name>C1H5K3_PARBA</name>
<dbReference type="GeneID" id="9095494"/>
<dbReference type="KEGG" id="pbl:PAAG_06044"/>
<dbReference type="Gene3D" id="3.40.630.30">
    <property type="match status" value="1"/>
</dbReference>
<dbReference type="VEuPathDB" id="FungiDB:PAAG_06044"/>
<dbReference type="InterPro" id="IPR016181">
    <property type="entry name" value="Acyl_CoA_acyltransferase"/>
</dbReference>
<dbReference type="Proteomes" id="UP000002059">
    <property type="component" value="Partially assembled WGS sequence"/>
</dbReference>
<dbReference type="eggNOG" id="KOG3139">
    <property type="taxonomic scope" value="Eukaryota"/>
</dbReference>
<dbReference type="SUPFAM" id="SSF55729">
    <property type="entry name" value="Acyl-CoA N-acyltransferases (Nat)"/>
    <property type="match status" value="1"/>
</dbReference>
<dbReference type="GO" id="GO:0016747">
    <property type="term" value="F:acyltransferase activity, transferring groups other than amino-acyl groups"/>
    <property type="evidence" value="ECO:0007669"/>
    <property type="project" value="InterPro"/>
</dbReference>
<dbReference type="CDD" id="cd04301">
    <property type="entry name" value="NAT_SF"/>
    <property type="match status" value="1"/>
</dbReference>
<dbReference type="HOGENOM" id="CLU_013985_11_0_1"/>
<dbReference type="STRING" id="502779.C1H5K3"/>
<dbReference type="RefSeq" id="XP_002792256.2">
    <property type="nucleotide sequence ID" value="XM_002792210.2"/>
</dbReference>
<accession>C1H5K3</accession>
<dbReference type="OrthoDB" id="41532at2759"/>
<protein>
    <recommendedName>
        <fullName evidence="1">N-acetyltransferase domain-containing protein</fullName>
    </recommendedName>
</protein>
<dbReference type="PROSITE" id="PS51186">
    <property type="entry name" value="GNAT"/>
    <property type="match status" value="1"/>
</dbReference>
<dbReference type="InterPro" id="IPR052777">
    <property type="entry name" value="Acetyltransferase_Enz"/>
</dbReference>
<dbReference type="PANTHER" id="PTHR43305">
    <property type="entry name" value="FAMILY N-ACETYLTRANSFERASE, PUTATIVE (AFU_ORTHOLOGUE AFUA_2G01380)-RELATED"/>
    <property type="match status" value="1"/>
</dbReference>
<organism evidence="2 3">
    <name type="scientific">Paracoccidioides lutzii (strain ATCC MYA-826 / Pb01)</name>
    <name type="common">Paracoccidioides brasiliensis</name>
    <dbReference type="NCBI Taxonomy" id="502779"/>
    <lineage>
        <taxon>Eukaryota</taxon>
        <taxon>Fungi</taxon>
        <taxon>Dikarya</taxon>
        <taxon>Ascomycota</taxon>
        <taxon>Pezizomycotina</taxon>
        <taxon>Eurotiomycetes</taxon>
        <taxon>Eurotiomycetidae</taxon>
        <taxon>Onygenales</taxon>
        <taxon>Ajellomycetaceae</taxon>
        <taxon>Paracoccidioides</taxon>
    </lineage>
</organism>
<reference evidence="2 3" key="1">
    <citation type="journal article" date="2011" name="PLoS Genet.">
        <title>Comparative genomic analysis of human fungal pathogens causing paracoccidioidomycosis.</title>
        <authorList>
            <person name="Desjardins C.A."/>
            <person name="Champion M.D."/>
            <person name="Holder J.W."/>
            <person name="Muszewska A."/>
            <person name="Goldberg J."/>
            <person name="Bailao A.M."/>
            <person name="Brigido M.M."/>
            <person name="Ferreira M.E."/>
            <person name="Garcia A.M."/>
            <person name="Grynberg M."/>
            <person name="Gujja S."/>
            <person name="Heiman D.I."/>
            <person name="Henn M.R."/>
            <person name="Kodira C.D."/>
            <person name="Leon-Narvaez H."/>
            <person name="Longo L.V."/>
            <person name="Ma L.J."/>
            <person name="Malavazi I."/>
            <person name="Matsuo A.L."/>
            <person name="Morais F.V."/>
            <person name="Pereira M."/>
            <person name="Rodriguez-Brito S."/>
            <person name="Sakthikumar S."/>
            <person name="Salem-Izacc S.M."/>
            <person name="Sykes S.M."/>
            <person name="Teixeira M.M."/>
            <person name="Vallejo M.C."/>
            <person name="Walter M.E."/>
            <person name="Yandava C."/>
            <person name="Young S."/>
            <person name="Zeng Q."/>
            <person name="Zucker J."/>
            <person name="Felipe M.S."/>
            <person name="Goldman G.H."/>
            <person name="Haas B.J."/>
            <person name="McEwen J.G."/>
            <person name="Nino-Vega G."/>
            <person name="Puccia R."/>
            <person name="San-Blas G."/>
            <person name="Soares C.M."/>
            <person name="Birren B.W."/>
            <person name="Cuomo C.A."/>
        </authorList>
    </citation>
    <scope>NUCLEOTIDE SEQUENCE [LARGE SCALE GENOMIC DNA]</scope>
    <source>
        <strain evidence="3">ATCC MYA-826 / Pb01</strain>
    </source>
</reference>
<evidence type="ECO:0000259" key="1">
    <source>
        <dbReference type="PROSITE" id="PS51186"/>
    </source>
</evidence>
<dbReference type="AlphaFoldDB" id="C1H5K3"/>
<proteinExistence type="predicted"/>
<feature type="domain" description="N-acetyltransferase" evidence="1">
    <location>
        <begin position="86"/>
        <end position="175"/>
    </location>
</feature>